<protein>
    <submittedName>
        <fullName evidence="1">Uncharacterized protein</fullName>
    </submittedName>
</protein>
<proteinExistence type="predicted"/>
<evidence type="ECO:0000313" key="2">
    <source>
        <dbReference type="Proteomes" id="UP000499080"/>
    </source>
</evidence>
<comment type="caution">
    <text evidence="1">The sequence shown here is derived from an EMBL/GenBank/DDBJ whole genome shotgun (WGS) entry which is preliminary data.</text>
</comment>
<dbReference type="AlphaFoldDB" id="A0A4Y2X5I4"/>
<dbReference type="Proteomes" id="UP000499080">
    <property type="component" value="Unassembled WGS sequence"/>
</dbReference>
<organism evidence="1 2">
    <name type="scientific">Araneus ventricosus</name>
    <name type="common">Orbweaver spider</name>
    <name type="synonym">Epeira ventricosa</name>
    <dbReference type="NCBI Taxonomy" id="182803"/>
    <lineage>
        <taxon>Eukaryota</taxon>
        <taxon>Metazoa</taxon>
        <taxon>Ecdysozoa</taxon>
        <taxon>Arthropoda</taxon>
        <taxon>Chelicerata</taxon>
        <taxon>Arachnida</taxon>
        <taxon>Araneae</taxon>
        <taxon>Araneomorphae</taxon>
        <taxon>Entelegynae</taxon>
        <taxon>Araneoidea</taxon>
        <taxon>Araneidae</taxon>
        <taxon>Araneus</taxon>
    </lineage>
</organism>
<name>A0A4Y2X5I4_ARAVE</name>
<evidence type="ECO:0000313" key="1">
    <source>
        <dbReference type="EMBL" id="GBO44985.1"/>
    </source>
</evidence>
<dbReference type="EMBL" id="BGPR01071939">
    <property type="protein sequence ID" value="GBO44985.1"/>
    <property type="molecule type" value="Genomic_DNA"/>
</dbReference>
<accession>A0A4Y2X5I4</accession>
<gene>
    <name evidence="1" type="ORF">AVEN_73901_1</name>
</gene>
<sequence length="95" mass="10581">MPRAPVTLPRCAIVATLTTIKLGIHHKAVPIHLEGFLADRFHFQPIKFVGSFTGRTVPLPVDHDCANLTYEQPDPLNQRFPTYGPCPSSGPRIMY</sequence>
<reference evidence="1 2" key="1">
    <citation type="journal article" date="2019" name="Sci. Rep.">
        <title>Orb-weaving spider Araneus ventricosus genome elucidates the spidroin gene catalogue.</title>
        <authorList>
            <person name="Kono N."/>
            <person name="Nakamura H."/>
            <person name="Ohtoshi R."/>
            <person name="Moran D.A.P."/>
            <person name="Shinohara A."/>
            <person name="Yoshida Y."/>
            <person name="Fujiwara M."/>
            <person name="Mori M."/>
            <person name="Tomita M."/>
            <person name="Arakawa K."/>
        </authorList>
    </citation>
    <scope>NUCLEOTIDE SEQUENCE [LARGE SCALE GENOMIC DNA]</scope>
</reference>
<keyword evidence="2" id="KW-1185">Reference proteome</keyword>